<comment type="caution">
    <text evidence="1">The sequence shown here is derived from an EMBL/GenBank/DDBJ whole genome shotgun (WGS) entry which is preliminary data.</text>
</comment>
<proteinExistence type="predicted"/>
<dbReference type="InterPro" id="IPR042080">
    <property type="entry name" value="RNA_2'-PTrans_N"/>
</dbReference>
<evidence type="ECO:0008006" key="3">
    <source>
        <dbReference type="Google" id="ProtNLM"/>
    </source>
</evidence>
<dbReference type="OrthoDB" id="4537997at2"/>
<organism evidence="1 2">
    <name type="scientific">Pseudochryseolinea flava</name>
    <dbReference type="NCBI Taxonomy" id="2059302"/>
    <lineage>
        <taxon>Bacteria</taxon>
        <taxon>Pseudomonadati</taxon>
        <taxon>Bacteroidota</taxon>
        <taxon>Cytophagia</taxon>
        <taxon>Cytophagales</taxon>
        <taxon>Fulvivirgaceae</taxon>
        <taxon>Pseudochryseolinea</taxon>
    </lineage>
</organism>
<evidence type="ECO:0000313" key="2">
    <source>
        <dbReference type="Proteomes" id="UP000251889"/>
    </source>
</evidence>
<reference evidence="1 2" key="1">
    <citation type="submission" date="2018-06" db="EMBL/GenBank/DDBJ databases">
        <title>Chryseolinea flavus sp. nov., a member of the phylum Bacteroidetes isolated from soil.</title>
        <authorList>
            <person name="Li Y."/>
            <person name="Wang J."/>
        </authorList>
    </citation>
    <scope>NUCLEOTIDE SEQUENCE [LARGE SCALE GENOMIC DNA]</scope>
    <source>
        <strain evidence="1 2">SDU1-6</strain>
    </source>
</reference>
<dbReference type="Proteomes" id="UP000251889">
    <property type="component" value="Unassembled WGS sequence"/>
</dbReference>
<dbReference type="Gene3D" id="1.10.10.970">
    <property type="entry name" value="RNA 2'-phosphotransferase, Tpt1/KptA family, N-terminal domain"/>
    <property type="match status" value="1"/>
</dbReference>
<dbReference type="SUPFAM" id="SSF56399">
    <property type="entry name" value="ADP-ribosylation"/>
    <property type="match status" value="1"/>
</dbReference>
<dbReference type="RefSeq" id="WP_112746127.1">
    <property type="nucleotide sequence ID" value="NZ_QMFY01000002.1"/>
</dbReference>
<gene>
    <name evidence="1" type="ORF">DQQ10_07155</name>
</gene>
<sequence length="46" mass="5375">MITEKESRRISKLLSLVLRHSPETIDITLDENGWTDVEPLPSRERI</sequence>
<dbReference type="GO" id="GO:0016740">
    <property type="term" value="F:transferase activity"/>
    <property type="evidence" value="ECO:0007669"/>
    <property type="project" value="InterPro"/>
</dbReference>
<name>A0A364Y842_9BACT</name>
<dbReference type="AlphaFoldDB" id="A0A364Y842"/>
<dbReference type="Pfam" id="PF01885">
    <property type="entry name" value="PTS_2-RNA"/>
    <property type="match status" value="1"/>
</dbReference>
<dbReference type="EMBL" id="QMFY01000002">
    <property type="protein sequence ID" value="RAW02304.1"/>
    <property type="molecule type" value="Genomic_DNA"/>
</dbReference>
<accession>A0A364Y842</accession>
<evidence type="ECO:0000313" key="1">
    <source>
        <dbReference type="EMBL" id="RAW02304.1"/>
    </source>
</evidence>
<protein>
    <recommendedName>
        <fullName evidence="3">RNA 2'-phosphotransferase</fullName>
    </recommendedName>
</protein>
<dbReference type="InterPro" id="IPR002745">
    <property type="entry name" value="Ptrans_KptA/Tpt1"/>
</dbReference>
<keyword evidence="2" id="KW-1185">Reference proteome</keyword>